<dbReference type="SUPFAM" id="SSF46785">
    <property type="entry name" value="Winged helix' DNA-binding domain"/>
    <property type="match status" value="1"/>
</dbReference>
<comment type="caution">
    <text evidence="6">The sequence shown here is derived from an EMBL/GenBank/DDBJ whole genome shotgun (WGS) entry which is preliminary data.</text>
</comment>
<evidence type="ECO:0000313" key="6">
    <source>
        <dbReference type="EMBL" id="MDP9651076.1"/>
    </source>
</evidence>
<sequence>MLTHRQLRYFVEIVDAGSFSLAAERLFIAQSALSRQVREMEKELQAPLLERDARHLEMTAAGRSLYADARRILSAFEQAAASATHAQRGTQGTLQLLHSSSVPFSPPILSLLLQHADANPGVMVEVSLSSSEHQALDIREGRADVGLARAPILRRYGGVHYVRLYEEPLVVAISANHALASRVSVSVAELRQERFVATPHLERGGLSHRVAELCRAAGFQPETASVRSRKWSQLSLVQGGFGIVIVPESMGRLAPEGVRLLSLEGDGCTTDVMALWREDAPPLVQRFVDALQSALGAKPSASS</sequence>
<dbReference type="PRINTS" id="PR00039">
    <property type="entry name" value="HTHLYSR"/>
</dbReference>
<dbReference type="InterPro" id="IPR036388">
    <property type="entry name" value="WH-like_DNA-bd_sf"/>
</dbReference>
<organism evidence="6 7">
    <name type="scientific">Paraburkholderia caledonica</name>
    <dbReference type="NCBI Taxonomy" id="134536"/>
    <lineage>
        <taxon>Bacteria</taxon>
        <taxon>Pseudomonadati</taxon>
        <taxon>Pseudomonadota</taxon>
        <taxon>Betaproteobacteria</taxon>
        <taxon>Burkholderiales</taxon>
        <taxon>Burkholderiaceae</taxon>
        <taxon>Paraburkholderia</taxon>
    </lineage>
</organism>
<dbReference type="SUPFAM" id="SSF53850">
    <property type="entry name" value="Periplasmic binding protein-like II"/>
    <property type="match status" value="1"/>
</dbReference>
<evidence type="ECO:0000259" key="5">
    <source>
        <dbReference type="PROSITE" id="PS50931"/>
    </source>
</evidence>
<dbReference type="InterPro" id="IPR036390">
    <property type="entry name" value="WH_DNA-bd_sf"/>
</dbReference>
<dbReference type="FunFam" id="1.10.10.10:FF:000001">
    <property type="entry name" value="LysR family transcriptional regulator"/>
    <property type="match status" value="1"/>
</dbReference>
<dbReference type="PROSITE" id="PS50931">
    <property type="entry name" value="HTH_LYSR"/>
    <property type="match status" value="1"/>
</dbReference>
<keyword evidence="2" id="KW-0805">Transcription regulation</keyword>
<evidence type="ECO:0000256" key="2">
    <source>
        <dbReference type="ARBA" id="ARBA00023015"/>
    </source>
</evidence>
<dbReference type="InterPro" id="IPR005119">
    <property type="entry name" value="LysR_subst-bd"/>
</dbReference>
<gene>
    <name evidence="6" type="ORF">J2793_006551</name>
</gene>
<dbReference type="PANTHER" id="PTHR30346:SF17">
    <property type="entry name" value="LYSR FAMILY TRANSCRIPTIONAL REGULATOR"/>
    <property type="match status" value="1"/>
</dbReference>
<evidence type="ECO:0000313" key="7">
    <source>
        <dbReference type="Proteomes" id="UP001229486"/>
    </source>
</evidence>
<dbReference type="GO" id="GO:0003677">
    <property type="term" value="F:DNA binding"/>
    <property type="evidence" value="ECO:0007669"/>
    <property type="project" value="UniProtKB-KW"/>
</dbReference>
<dbReference type="GO" id="GO:0003700">
    <property type="term" value="F:DNA-binding transcription factor activity"/>
    <property type="evidence" value="ECO:0007669"/>
    <property type="project" value="InterPro"/>
</dbReference>
<dbReference type="PANTHER" id="PTHR30346">
    <property type="entry name" value="TRANSCRIPTIONAL DUAL REGULATOR HCAR-RELATED"/>
    <property type="match status" value="1"/>
</dbReference>
<dbReference type="CDD" id="cd08414">
    <property type="entry name" value="PBP2_LTTR_aromatics_like"/>
    <property type="match status" value="1"/>
</dbReference>
<dbReference type="InterPro" id="IPR000847">
    <property type="entry name" value="LysR_HTH_N"/>
</dbReference>
<dbReference type="RefSeq" id="WP_392395787.1">
    <property type="nucleotide sequence ID" value="NZ_JAURTK010000015.1"/>
</dbReference>
<name>A0AB73IMB2_9BURK</name>
<feature type="domain" description="HTH lysR-type" evidence="5">
    <location>
        <begin position="1"/>
        <end position="59"/>
    </location>
</feature>
<dbReference type="EMBL" id="JAURTK010000015">
    <property type="protein sequence ID" value="MDP9651076.1"/>
    <property type="molecule type" value="Genomic_DNA"/>
</dbReference>
<dbReference type="Gene3D" id="1.10.10.10">
    <property type="entry name" value="Winged helix-like DNA-binding domain superfamily/Winged helix DNA-binding domain"/>
    <property type="match status" value="1"/>
</dbReference>
<comment type="similarity">
    <text evidence="1">Belongs to the LysR transcriptional regulatory family.</text>
</comment>
<dbReference type="Proteomes" id="UP001229486">
    <property type="component" value="Unassembled WGS sequence"/>
</dbReference>
<proteinExistence type="inferred from homology"/>
<dbReference type="GO" id="GO:0032993">
    <property type="term" value="C:protein-DNA complex"/>
    <property type="evidence" value="ECO:0007669"/>
    <property type="project" value="TreeGrafter"/>
</dbReference>
<dbReference type="Pfam" id="PF03466">
    <property type="entry name" value="LysR_substrate"/>
    <property type="match status" value="1"/>
</dbReference>
<dbReference type="Pfam" id="PF00126">
    <property type="entry name" value="HTH_1"/>
    <property type="match status" value="1"/>
</dbReference>
<dbReference type="AlphaFoldDB" id="A0AB73IMB2"/>
<evidence type="ECO:0000256" key="4">
    <source>
        <dbReference type="ARBA" id="ARBA00023163"/>
    </source>
</evidence>
<evidence type="ECO:0000256" key="1">
    <source>
        <dbReference type="ARBA" id="ARBA00009437"/>
    </source>
</evidence>
<dbReference type="Gene3D" id="3.40.190.10">
    <property type="entry name" value="Periplasmic binding protein-like II"/>
    <property type="match status" value="2"/>
</dbReference>
<keyword evidence="3 6" id="KW-0238">DNA-binding</keyword>
<evidence type="ECO:0000256" key="3">
    <source>
        <dbReference type="ARBA" id="ARBA00023125"/>
    </source>
</evidence>
<reference evidence="6" key="1">
    <citation type="submission" date="2023-07" db="EMBL/GenBank/DDBJ databases">
        <title>Sorghum-associated microbial communities from plants grown in Nebraska, USA.</title>
        <authorList>
            <person name="Schachtman D."/>
        </authorList>
    </citation>
    <scope>NUCLEOTIDE SEQUENCE</scope>
    <source>
        <strain evidence="6">DS1061</strain>
    </source>
</reference>
<accession>A0AB73IMB2</accession>
<keyword evidence="4" id="KW-0804">Transcription</keyword>
<protein>
    <submittedName>
        <fullName evidence="6">DNA-binding transcriptional LysR family regulator</fullName>
    </submittedName>
</protein>